<evidence type="ECO:0000313" key="2">
    <source>
        <dbReference type="EMBL" id="GLS25170.1"/>
    </source>
</evidence>
<dbReference type="EMBL" id="BSPD01000023">
    <property type="protein sequence ID" value="GLS25170.1"/>
    <property type="molecule type" value="Genomic_DNA"/>
</dbReference>
<comment type="caution">
    <text evidence="2">The sequence shown here is derived from an EMBL/GenBank/DDBJ whole genome shotgun (WGS) entry which is preliminary data.</text>
</comment>
<keyword evidence="3" id="KW-1185">Reference proteome</keyword>
<evidence type="ECO:0000256" key="1">
    <source>
        <dbReference type="SAM" id="Phobius"/>
    </source>
</evidence>
<organism evidence="2 3">
    <name type="scientific">Marinibactrum halimedae</name>
    <dbReference type="NCBI Taxonomy" id="1444977"/>
    <lineage>
        <taxon>Bacteria</taxon>
        <taxon>Pseudomonadati</taxon>
        <taxon>Pseudomonadota</taxon>
        <taxon>Gammaproteobacteria</taxon>
        <taxon>Cellvibrionales</taxon>
        <taxon>Cellvibrionaceae</taxon>
        <taxon>Marinibactrum</taxon>
    </lineage>
</organism>
<sequence>MSAAVIKTGCLISRLNAKVAFIIVVINLIKFSVTGYTILVYIFEKNYPVYKNKIINLLLYMSFIKM</sequence>
<reference evidence="2 3" key="1">
    <citation type="journal article" date="2014" name="Int. J. Syst. Evol. Microbiol.">
        <title>Complete genome sequence of Corynebacterium casei LMG S-19264T (=DSM 44701T), isolated from a smear-ripened cheese.</title>
        <authorList>
            <consortium name="US DOE Joint Genome Institute (JGI-PGF)"/>
            <person name="Walter F."/>
            <person name="Albersmeier A."/>
            <person name="Kalinowski J."/>
            <person name="Ruckert C."/>
        </authorList>
    </citation>
    <scope>NUCLEOTIDE SEQUENCE [LARGE SCALE GENOMIC DNA]</scope>
    <source>
        <strain evidence="2 3">NBRC 110095</strain>
    </source>
</reference>
<proteinExistence type="predicted"/>
<keyword evidence="1" id="KW-0812">Transmembrane</keyword>
<dbReference type="AlphaFoldDB" id="A0AA37T1C5"/>
<keyword evidence="1" id="KW-1133">Transmembrane helix</keyword>
<dbReference type="Proteomes" id="UP001156870">
    <property type="component" value="Unassembled WGS sequence"/>
</dbReference>
<keyword evidence="1" id="KW-0472">Membrane</keyword>
<name>A0AA37T1C5_9GAMM</name>
<evidence type="ECO:0000313" key="3">
    <source>
        <dbReference type="Proteomes" id="UP001156870"/>
    </source>
</evidence>
<feature type="transmembrane region" description="Helical" evidence="1">
    <location>
        <begin position="20"/>
        <end position="43"/>
    </location>
</feature>
<protein>
    <submittedName>
        <fullName evidence="2">Uncharacterized protein</fullName>
    </submittedName>
</protein>
<accession>A0AA37T1C5</accession>
<gene>
    <name evidence="2" type="ORF">GCM10007877_08840</name>
</gene>